<evidence type="ECO:0000313" key="3">
    <source>
        <dbReference type="Proteomes" id="UP000218209"/>
    </source>
</evidence>
<organism evidence="2 3">
    <name type="scientific">Porphyra umbilicalis</name>
    <name type="common">Purple laver</name>
    <name type="synonym">Red alga</name>
    <dbReference type="NCBI Taxonomy" id="2786"/>
    <lineage>
        <taxon>Eukaryota</taxon>
        <taxon>Rhodophyta</taxon>
        <taxon>Bangiophyceae</taxon>
        <taxon>Bangiales</taxon>
        <taxon>Bangiaceae</taxon>
        <taxon>Porphyra</taxon>
    </lineage>
</organism>
<dbReference type="Proteomes" id="UP000218209">
    <property type="component" value="Unassembled WGS sequence"/>
</dbReference>
<feature type="region of interest" description="Disordered" evidence="1">
    <location>
        <begin position="17"/>
        <end position="37"/>
    </location>
</feature>
<protein>
    <submittedName>
        <fullName evidence="2">Uncharacterized protein</fullName>
    </submittedName>
</protein>
<keyword evidence="3" id="KW-1185">Reference proteome</keyword>
<gene>
    <name evidence="2" type="ORF">BU14_0125s0052</name>
</gene>
<sequence>MSSKLSPHCVRCAKLRPALPTKDREEDPGSVDTFHQQ</sequence>
<name>A0A1X6PB40_PORUM</name>
<proteinExistence type="predicted"/>
<evidence type="ECO:0000313" key="2">
    <source>
        <dbReference type="EMBL" id="OSX78064.1"/>
    </source>
</evidence>
<dbReference type="EMBL" id="KV918822">
    <property type="protein sequence ID" value="OSX78064.1"/>
    <property type="molecule type" value="Genomic_DNA"/>
</dbReference>
<dbReference type="AlphaFoldDB" id="A0A1X6PB40"/>
<reference evidence="2 3" key="1">
    <citation type="submission" date="2017-03" db="EMBL/GenBank/DDBJ databases">
        <title>WGS assembly of Porphyra umbilicalis.</title>
        <authorList>
            <person name="Brawley S.H."/>
            <person name="Blouin N.A."/>
            <person name="Ficko-Blean E."/>
            <person name="Wheeler G.L."/>
            <person name="Lohr M."/>
            <person name="Goodson H.V."/>
            <person name="Jenkins J.W."/>
            <person name="Blaby-Haas C.E."/>
            <person name="Helliwell K.E."/>
            <person name="Chan C."/>
            <person name="Marriage T."/>
            <person name="Bhattacharya D."/>
            <person name="Klein A.S."/>
            <person name="Badis Y."/>
            <person name="Brodie J."/>
            <person name="Cao Y."/>
            <person name="Collen J."/>
            <person name="Dittami S.M."/>
            <person name="Gachon C.M."/>
            <person name="Green B.R."/>
            <person name="Karpowicz S."/>
            <person name="Kim J.W."/>
            <person name="Kudahl U."/>
            <person name="Lin S."/>
            <person name="Michel G."/>
            <person name="Mittag M."/>
            <person name="Olson B.J."/>
            <person name="Pangilinan J."/>
            <person name="Peng Y."/>
            <person name="Qiu H."/>
            <person name="Shu S."/>
            <person name="Singer J.T."/>
            <person name="Smith A.G."/>
            <person name="Sprecher B.N."/>
            <person name="Wagner V."/>
            <person name="Wang W."/>
            <person name="Wang Z.-Y."/>
            <person name="Yan J."/>
            <person name="Yarish C."/>
            <person name="Zoeuner-Riek S."/>
            <person name="Zhuang Y."/>
            <person name="Zou Y."/>
            <person name="Lindquist E.A."/>
            <person name="Grimwood J."/>
            <person name="Barry K."/>
            <person name="Rokhsar D.S."/>
            <person name="Schmutz J."/>
            <person name="Stiller J.W."/>
            <person name="Grossman A.R."/>
            <person name="Prochnik S.E."/>
        </authorList>
    </citation>
    <scope>NUCLEOTIDE SEQUENCE [LARGE SCALE GENOMIC DNA]</scope>
    <source>
        <strain evidence="2">4086291</strain>
    </source>
</reference>
<evidence type="ECO:0000256" key="1">
    <source>
        <dbReference type="SAM" id="MobiDB-lite"/>
    </source>
</evidence>
<accession>A0A1X6PB40</accession>